<dbReference type="OrthoDB" id="9793499at2"/>
<keyword evidence="2" id="KW-0560">Oxidoreductase</keyword>
<dbReference type="eggNOG" id="COG1028">
    <property type="taxonomic scope" value="Bacteria"/>
</dbReference>
<dbReference type="PATRIC" id="fig|1232683.4.peg.1369"/>
<dbReference type="Proteomes" id="UP000028252">
    <property type="component" value="Unassembled WGS sequence"/>
</dbReference>
<dbReference type="Pfam" id="PF13561">
    <property type="entry name" value="adh_short_C2"/>
    <property type="match status" value="1"/>
</dbReference>
<dbReference type="Gene3D" id="3.40.50.720">
    <property type="entry name" value="NAD(P)-binding Rossmann-like Domain"/>
    <property type="match status" value="1"/>
</dbReference>
<dbReference type="NCBIfam" id="NF005066">
    <property type="entry name" value="PRK06483.1"/>
    <property type="match status" value="1"/>
</dbReference>
<dbReference type="EMBL" id="JMQN01000018">
    <property type="protein sequence ID" value="KEA64144.1"/>
    <property type="molecule type" value="Genomic_DNA"/>
</dbReference>
<evidence type="ECO:0000313" key="3">
    <source>
        <dbReference type="EMBL" id="KEA64144.1"/>
    </source>
</evidence>
<comment type="caution">
    <text evidence="3">The sequence shown here is derived from an EMBL/GenBank/DDBJ whole genome shotgun (WGS) entry which is preliminary data.</text>
</comment>
<proteinExistence type="predicted"/>
<dbReference type="STRING" id="1232683.ADIMK_1390"/>
<dbReference type="AlphaFoldDB" id="A0A081G039"/>
<sequence length="231" mass="25560">MTKPSILITGGAQRIGLHCARRLVDDGYPVIITCRTQRAEWTEHPLDGIEVIEADFSTCAGVQALIDQLNDREIRLRALIHNASVWMGDDDSGEAFQQMFAVHMQTPYLLNQAARRWFEPGQPADIIHMTDYVAQRGARHMAYAATKAGLESLTLSFASQLAPAIKVNSIAPSLIMFNDEDDPEYRAKALAKSALGIEPGPDVVYQAVRYLLDNPYVTGTCMELNGGRNLR</sequence>
<dbReference type="PRINTS" id="PR00081">
    <property type="entry name" value="GDHRDH"/>
</dbReference>
<dbReference type="PANTHER" id="PTHR43639">
    <property type="entry name" value="OXIDOREDUCTASE, SHORT-CHAIN DEHYDROGENASE/REDUCTASE FAMILY (AFU_ORTHOLOGUE AFUA_5G02870)"/>
    <property type="match status" value="1"/>
</dbReference>
<dbReference type="RefSeq" id="WP_036185546.1">
    <property type="nucleotide sequence ID" value="NZ_JMQN01000018.1"/>
</dbReference>
<accession>A0A081G039</accession>
<dbReference type="InterPro" id="IPR036291">
    <property type="entry name" value="NAD(P)-bd_dom_sf"/>
</dbReference>
<reference evidence="3 4" key="1">
    <citation type="submission" date="2014-04" db="EMBL/GenBank/DDBJ databases">
        <title>Marinobacterium kochiensis sp. nov., isolated from sediment sample collected from Kochi backwaters in Kerala, India.</title>
        <authorList>
            <person name="Singh A."/>
            <person name="Pinnaka A.K."/>
        </authorList>
    </citation>
    <scope>NUCLEOTIDE SEQUENCE [LARGE SCALE GENOMIC DNA]</scope>
    <source>
        <strain evidence="3 4">AK27</strain>
    </source>
</reference>
<organism evidence="3 4">
    <name type="scientific">Marinobacterium lacunae</name>
    <dbReference type="NCBI Taxonomy" id="1232683"/>
    <lineage>
        <taxon>Bacteria</taxon>
        <taxon>Pseudomonadati</taxon>
        <taxon>Pseudomonadota</taxon>
        <taxon>Gammaproteobacteria</taxon>
        <taxon>Oceanospirillales</taxon>
        <taxon>Oceanospirillaceae</taxon>
        <taxon>Marinobacterium</taxon>
    </lineage>
</organism>
<keyword evidence="4" id="KW-1185">Reference proteome</keyword>
<gene>
    <name evidence="3" type="ORF">ADIMK_1390</name>
</gene>
<evidence type="ECO:0000256" key="2">
    <source>
        <dbReference type="ARBA" id="ARBA00023002"/>
    </source>
</evidence>
<dbReference type="PANTHER" id="PTHR43639:SF6">
    <property type="entry name" value="DIHYDROMONAPTERIN REDUCTASE"/>
    <property type="match status" value="1"/>
</dbReference>
<dbReference type="GO" id="GO:0016491">
    <property type="term" value="F:oxidoreductase activity"/>
    <property type="evidence" value="ECO:0007669"/>
    <property type="project" value="UniProtKB-KW"/>
</dbReference>
<dbReference type="SUPFAM" id="SSF51735">
    <property type="entry name" value="NAD(P)-binding Rossmann-fold domains"/>
    <property type="match status" value="1"/>
</dbReference>
<name>A0A081G039_9GAMM</name>
<keyword evidence="1" id="KW-0521">NADP</keyword>
<evidence type="ECO:0000313" key="4">
    <source>
        <dbReference type="Proteomes" id="UP000028252"/>
    </source>
</evidence>
<protein>
    <submittedName>
        <fullName evidence="3">FolM Alternative dihydrofolate reductase 1</fullName>
    </submittedName>
</protein>
<evidence type="ECO:0000256" key="1">
    <source>
        <dbReference type="ARBA" id="ARBA00022857"/>
    </source>
</evidence>
<dbReference type="InterPro" id="IPR002347">
    <property type="entry name" value="SDR_fam"/>
</dbReference>